<dbReference type="InterPro" id="IPR043708">
    <property type="entry name" value="DUF5648"/>
</dbReference>
<dbReference type="SMART" id="SM00047">
    <property type="entry name" value="LYZ2"/>
    <property type="match status" value="1"/>
</dbReference>
<dbReference type="Gene3D" id="1.10.530.10">
    <property type="match status" value="1"/>
</dbReference>
<comment type="caution">
    <text evidence="4">The sequence shown here is derived from an EMBL/GenBank/DDBJ whole genome shotgun (WGS) entry which is preliminary data.</text>
</comment>
<dbReference type="InterPro" id="IPR002901">
    <property type="entry name" value="MGlyc_endo_b_GlcNAc-like_dom"/>
</dbReference>
<protein>
    <submittedName>
        <fullName evidence="4">Mannosyl-glycoprotein endo-beta-N-acetylglucosamidase</fullName>
    </submittedName>
</protein>
<dbReference type="EMBL" id="MSTR01000007">
    <property type="protein sequence ID" value="ONN43112.1"/>
    <property type="molecule type" value="Genomic_DNA"/>
</dbReference>
<dbReference type="PANTHER" id="PTHR33308:SF9">
    <property type="entry name" value="PEPTIDOGLYCAN HYDROLASE FLGJ"/>
    <property type="match status" value="1"/>
</dbReference>
<evidence type="ECO:0000259" key="3">
    <source>
        <dbReference type="SMART" id="SM00047"/>
    </source>
</evidence>
<accession>A0A1V2UIW7</accession>
<dbReference type="Pfam" id="PF18885">
    <property type="entry name" value="DUF5648"/>
    <property type="match status" value="1"/>
</dbReference>
<gene>
    <name evidence="4" type="ORF">BTN92_08570</name>
</gene>
<sequence length="390" mass="43935">MKRKKILIYTCSLWTLFSVTTPIFSNEITSSNEEAAPAHLLFQDSEQEVFSLENVEDPTDGPTAIENPLITGETIIHQSTSSTYDEDAFSATARSSQQMFIQSIASDAQQLAHKNDLYASVMIAQAIVESGWGKSTLASYPNHNLFGIKGNYNGQSVTLPTQEYLNGKWVTVQAAFRKYPSYKESLEDNAKILKTTSFQSGVYYYSGAWKSNTKSYKEATAWLTGRYATDPNYGSKLNNIIETYNLTKYDSVSSNNSTIYSAMYRLYNRHTGEHFYTLNAAEKNQLAKIGWRYEGIAWSAPNRGTAVYRLYNPNNGDHHYTSNQGEINSLTKIGWRYEGLSFYSGGSKTILRLFNPNAKTGTHHYTADVNEKNTLVKRGWRYEGVAFHGN</sequence>
<dbReference type="Gene3D" id="4.10.80.30">
    <property type="entry name" value="DNA polymerase, domain 6"/>
    <property type="match status" value="1"/>
</dbReference>
<dbReference type="PANTHER" id="PTHR33308">
    <property type="entry name" value="PEPTIDOGLYCAN HYDROLASE FLGJ"/>
    <property type="match status" value="1"/>
</dbReference>
<dbReference type="Proteomes" id="UP000189299">
    <property type="component" value="Unassembled WGS sequence"/>
</dbReference>
<comment type="similarity">
    <text evidence="1">Belongs to the glycosyl hydrolase 73 family.</text>
</comment>
<evidence type="ECO:0000313" key="4">
    <source>
        <dbReference type="EMBL" id="ONN43112.1"/>
    </source>
</evidence>
<reference evidence="4 5" key="1">
    <citation type="submission" date="2016-12" db="EMBL/GenBank/DDBJ databases">
        <authorList>
            <person name="Song W.-J."/>
            <person name="Kurnit D.M."/>
        </authorList>
    </citation>
    <scope>NUCLEOTIDE SEQUENCE [LARGE SCALE GENOMIC DNA]</scope>
    <source>
        <strain evidence="4 5">CGB1038-1_S1</strain>
    </source>
</reference>
<name>A0A1V2UIW7_ENTMU</name>
<evidence type="ECO:0000256" key="1">
    <source>
        <dbReference type="ARBA" id="ARBA00010266"/>
    </source>
</evidence>
<dbReference type="Pfam" id="PF01832">
    <property type="entry name" value="Glucosaminidase"/>
    <property type="match status" value="1"/>
</dbReference>
<dbReference type="GO" id="GO:0004040">
    <property type="term" value="F:amidase activity"/>
    <property type="evidence" value="ECO:0007669"/>
    <property type="project" value="InterPro"/>
</dbReference>
<feature type="domain" description="Mannosyl-glycoprotein endo-beta-N-acetylglucosamidase-like" evidence="3">
    <location>
        <begin position="90"/>
        <end position="250"/>
    </location>
</feature>
<dbReference type="AlphaFoldDB" id="A0A1V2UIW7"/>
<evidence type="ECO:0000313" key="5">
    <source>
        <dbReference type="Proteomes" id="UP000189299"/>
    </source>
</evidence>
<organism evidence="4 5">
    <name type="scientific">Enterococcus mundtii</name>
    <dbReference type="NCBI Taxonomy" id="53346"/>
    <lineage>
        <taxon>Bacteria</taxon>
        <taxon>Bacillati</taxon>
        <taxon>Bacillota</taxon>
        <taxon>Bacilli</taxon>
        <taxon>Lactobacillales</taxon>
        <taxon>Enterococcaceae</taxon>
        <taxon>Enterococcus</taxon>
    </lineage>
</organism>
<proteinExistence type="inferred from homology"/>
<evidence type="ECO:0000256" key="2">
    <source>
        <dbReference type="ARBA" id="ARBA00022801"/>
    </source>
</evidence>
<dbReference type="RefSeq" id="WP_077151610.1">
    <property type="nucleotide sequence ID" value="NZ_CABMMO010000007.1"/>
</dbReference>
<dbReference type="InterPro" id="IPR051056">
    <property type="entry name" value="Glycosyl_Hydrolase_73"/>
</dbReference>
<keyword evidence="2" id="KW-0378">Hydrolase</keyword>
<dbReference type="OrthoDB" id="2155627at2"/>